<dbReference type="EMBL" id="JAVHJO010000015">
    <property type="protein sequence ID" value="KAK6527405.1"/>
    <property type="molecule type" value="Genomic_DNA"/>
</dbReference>
<organism evidence="2 3">
    <name type="scientific">Orbilia ellipsospora</name>
    <dbReference type="NCBI Taxonomy" id="2528407"/>
    <lineage>
        <taxon>Eukaryota</taxon>
        <taxon>Fungi</taxon>
        <taxon>Dikarya</taxon>
        <taxon>Ascomycota</taxon>
        <taxon>Pezizomycotina</taxon>
        <taxon>Orbiliomycetes</taxon>
        <taxon>Orbiliales</taxon>
        <taxon>Orbiliaceae</taxon>
        <taxon>Orbilia</taxon>
    </lineage>
</organism>
<proteinExistence type="predicted"/>
<keyword evidence="3" id="KW-1185">Reference proteome</keyword>
<dbReference type="PANTHER" id="PTHR40254:SF1">
    <property type="entry name" value="BLR0577 PROTEIN"/>
    <property type="match status" value="1"/>
</dbReference>
<feature type="domain" description="FAD-dependent urate hydroxylase HpyO/Asp monooxygenase CreE-like FAD/NAD(P)-binding" evidence="1">
    <location>
        <begin position="19"/>
        <end position="186"/>
    </location>
</feature>
<protein>
    <recommendedName>
        <fullName evidence="1">FAD-dependent urate hydroxylase HpyO/Asp monooxygenase CreE-like FAD/NAD(P)-binding domain-containing protein</fullName>
    </recommendedName>
</protein>
<accession>A0AAV9WV00</accession>
<gene>
    <name evidence="2" type="ORF">TWF694_004394</name>
</gene>
<dbReference type="Pfam" id="PF13454">
    <property type="entry name" value="NAD_binding_9"/>
    <property type="match status" value="1"/>
</dbReference>
<dbReference type="SUPFAM" id="SSF51905">
    <property type="entry name" value="FAD/NAD(P)-binding domain"/>
    <property type="match status" value="1"/>
</dbReference>
<name>A0AAV9WV00_9PEZI</name>
<dbReference type="AlphaFoldDB" id="A0AAV9WV00"/>
<comment type="caution">
    <text evidence="2">The sequence shown here is derived from an EMBL/GenBank/DDBJ whole genome shotgun (WGS) entry which is preliminary data.</text>
</comment>
<sequence length="618" mass="69788">MELAMVEPPHPSSVRRIATVGGGPAALSFLLQLKSKIDALLVTPCYRVEIVVLDRGTRFGPGQGFARWQSTAYRLNFPRKFMEPEADVAGVFSAWLRDVAPQCTTEFPPRRFFGLYLEQMGKRLLAETVGNPFIGIKFFPNCEVNDIECDISCASAPFCVQYSDVSRDGDSRGCLEVDEVLLCTGTFPGDHYREFRSTEGYGYDAESNCRLMAGLQGNESIGIIGSRLSAIDLVMELRKRRHTGTITLGSENGLLPAVSTFYTVEEVPFYDRFSLKRRDSTDSGIVADIESTPTTPKWSEGGFQRDDSRQTVCYLVGKPIPTPSQFLDSSQPRQAITAAMSIRRCNGLRYLHPLLISESASVEELSDRFFAEINAMILEDWRAENTPRAPTAPMAHYEKITEYLANISPVEWLNQQIKQAEHGIIKPYHALFFQLYPHISKLWAHLSEDEMRRYYEKLHWLFMSFYSAFPLENAWPMREMLCQGRLAILRECKFFHSVDGFVMEGRRAGCKETESRRVTHLFNAAGHGSNVRSHPLYSKLLNSKLLRPHRFGGVEFENDTYRAISGRTKAPIPSLYVIGEMTKGQILISSCIGIIAKQADKVASQVFERVRYGCVNCK</sequence>
<dbReference type="InterPro" id="IPR052189">
    <property type="entry name" value="L-asp_N-monooxygenase_NS-form"/>
</dbReference>
<evidence type="ECO:0000313" key="3">
    <source>
        <dbReference type="Proteomes" id="UP001365542"/>
    </source>
</evidence>
<reference evidence="2 3" key="1">
    <citation type="submission" date="2019-10" db="EMBL/GenBank/DDBJ databases">
        <authorList>
            <person name="Palmer J.M."/>
        </authorList>
    </citation>
    <scope>NUCLEOTIDE SEQUENCE [LARGE SCALE GENOMIC DNA]</scope>
    <source>
        <strain evidence="2 3">TWF694</strain>
    </source>
</reference>
<dbReference type="InterPro" id="IPR038732">
    <property type="entry name" value="HpyO/CreE_NAD-binding"/>
</dbReference>
<evidence type="ECO:0000313" key="2">
    <source>
        <dbReference type="EMBL" id="KAK6527405.1"/>
    </source>
</evidence>
<evidence type="ECO:0000259" key="1">
    <source>
        <dbReference type="Pfam" id="PF13454"/>
    </source>
</evidence>
<dbReference type="Proteomes" id="UP001365542">
    <property type="component" value="Unassembled WGS sequence"/>
</dbReference>
<dbReference type="PANTHER" id="PTHR40254">
    <property type="entry name" value="BLR0577 PROTEIN"/>
    <property type="match status" value="1"/>
</dbReference>
<dbReference type="InterPro" id="IPR036188">
    <property type="entry name" value="FAD/NAD-bd_sf"/>
</dbReference>